<dbReference type="RefSeq" id="XP_040626442.1">
    <property type="nucleotide sequence ID" value="XM_040771267.1"/>
</dbReference>
<dbReference type="InterPro" id="IPR023213">
    <property type="entry name" value="CAT-like_dom_sf"/>
</dbReference>
<dbReference type="AlphaFoldDB" id="M5FVA1"/>
<dbReference type="Gene3D" id="3.30.559.10">
    <property type="entry name" value="Chloramphenicol acetyltransferase-like domain"/>
    <property type="match status" value="1"/>
</dbReference>
<accession>M5FVA1</accession>
<dbReference type="Proteomes" id="UP000030653">
    <property type="component" value="Unassembled WGS sequence"/>
</dbReference>
<evidence type="ECO:0000313" key="1">
    <source>
        <dbReference type="EMBL" id="EJT99544.1"/>
    </source>
</evidence>
<evidence type="ECO:0008006" key="3">
    <source>
        <dbReference type="Google" id="ProtNLM"/>
    </source>
</evidence>
<dbReference type="PANTHER" id="PTHR42034:SF1">
    <property type="entry name" value="CONDENSATION DOMAIN-CONTAINING PROTEIN"/>
    <property type="match status" value="1"/>
</dbReference>
<sequence>MSSPWSWQQGPPPFLASAPLPEDVKSRTWNRALWGGELAFAIGTLVNPGFSDMLLCCHLSLSSVSSTKLTIDHVRRATRALRWSHPGIATTIAFPSFTSMADFKPDQGRLLYQAASGEEEVGDWLNEGVFDDSAYLKSAGGDLDGALDALKKDIGAITAPRNKWMLKVHFIGDSELGKYGILIQTGHTIFDGIGTFEVLDLWLHELAQVLPQKKDSGCQWGEEAVRLAKAVPDRSAAPWSAEPTPPEHPILKEIGESLKMAPVQFGLPVLHPDASPTYTGTILKTFPAPLAENLRLTARAHGCGVFSVIVAANYLSLLSLNPPASYTGELHARILPNASDLRAKYLTGGPDAKKDRRTWQVSSALGGGVVSSRHLERFLASDDLVNDVWTLARELQEQVNAQAPYQATAAQWVPDAIAMMMASFFAAPAELVPKNKVVNVSSMGLMDDSLSPTYPTTSPSSEAVISISRPVFTGIGPGLPPNELGAVVHPYTWNGELFLSFSFPAAYMGSAEEQKKLAEKGEPVLYAYIERFGELLRRLANPQGLPN</sequence>
<evidence type="ECO:0000313" key="2">
    <source>
        <dbReference type="Proteomes" id="UP000030653"/>
    </source>
</evidence>
<protein>
    <recommendedName>
        <fullName evidence="3">CoA-dependent acyltransferase</fullName>
    </recommendedName>
</protein>
<reference evidence="1 2" key="1">
    <citation type="journal article" date="2012" name="Science">
        <title>The Paleozoic origin of enzymatic lignin decomposition reconstructed from 31 fungal genomes.</title>
        <authorList>
            <person name="Floudas D."/>
            <person name="Binder M."/>
            <person name="Riley R."/>
            <person name="Barry K."/>
            <person name="Blanchette R.A."/>
            <person name="Henrissat B."/>
            <person name="Martinez A.T."/>
            <person name="Otillar R."/>
            <person name="Spatafora J.W."/>
            <person name="Yadav J.S."/>
            <person name="Aerts A."/>
            <person name="Benoit I."/>
            <person name="Boyd A."/>
            <person name="Carlson A."/>
            <person name="Copeland A."/>
            <person name="Coutinho P.M."/>
            <person name="de Vries R.P."/>
            <person name="Ferreira P."/>
            <person name="Findley K."/>
            <person name="Foster B."/>
            <person name="Gaskell J."/>
            <person name="Glotzer D."/>
            <person name="Gorecki P."/>
            <person name="Heitman J."/>
            <person name="Hesse C."/>
            <person name="Hori C."/>
            <person name="Igarashi K."/>
            <person name="Jurgens J.A."/>
            <person name="Kallen N."/>
            <person name="Kersten P."/>
            <person name="Kohler A."/>
            <person name="Kuees U."/>
            <person name="Kumar T.K.A."/>
            <person name="Kuo A."/>
            <person name="LaButti K."/>
            <person name="Larrondo L.F."/>
            <person name="Lindquist E."/>
            <person name="Ling A."/>
            <person name="Lombard V."/>
            <person name="Lucas S."/>
            <person name="Lundell T."/>
            <person name="Martin R."/>
            <person name="McLaughlin D.J."/>
            <person name="Morgenstern I."/>
            <person name="Morin E."/>
            <person name="Murat C."/>
            <person name="Nagy L.G."/>
            <person name="Nolan M."/>
            <person name="Ohm R.A."/>
            <person name="Patyshakuliyeva A."/>
            <person name="Rokas A."/>
            <person name="Ruiz-Duenas F.J."/>
            <person name="Sabat G."/>
            <person name="Salamov A."/>
            <person name="Samejima M."/>
            <person name="Schmutz J."/>
            <person name="Slot J.C."/>
            <person name="St John F."/>
            <person name="Stenlid J."/>
            <person name="Sun H."/>
            <person name="Sun S."/>
            <person name="Syed K."/>
            <person name="Tsang A."/>
            <person name="Wiebenga A."/>
            <person name="Young D."/>
            <person name="Pisabarro A."/>
            <person name="Eastwood D.C."/>
            <person name="Martin F."/>
            <person name="Cullen D."/>
            <person name="Grigoriev I.V."/>
            <person name="Hibbett D.S."/>
        </authorList>
    </citation>
    <scope>NUCLEOTIDE SEQUENCE [LARGE SCALE GENOMIC DNA]</scope>
    <source>
        <strain evidence="1 2">DJM-731 SS1</strain>
    </source>
</reference>
<proteinExistence type="predicted"/>
<gene>
    <name evidence="1" type="ORF">DACRYDRAFT_17233</name>
</gene>
<keyword evidence="2" id="KW-1185">Reference proteome</keyword>
<dbReference type="OrthoDB" id="3235423at2759"/>
<dbReference type="PANTHER" id="PTHR42034">
    <property type="entry name" value="CHROMOSOME 7, WHOLE GENOME SHOTGUN SEQUENCE-RELATED"/>
    <property type="match status" value="1"/>
</dbReference>
<dbReference type="OMA" id="QTGHTIF"/>
<name>M5FVA1_DACPD</name>
<dbReference type="EMBL" id="JH795869">
    <property type="protein sequence ID" value="EJT99544.1"/>
    <property type="molecule type" value="Genomic_DNA"/>
</dbReference>
<organism evidence="1 2">
    <name type="scientific">Dacryopinax primogenitus (strain DJM 731)</name>
    <name type="common">Brown rot fungus</name>
    <dbReference type="NCBI Taxonomy" id="1858805"/>
    <lineage>
        <taxon>Eukaryota</taxon>
        <taxon>Fungi</taxon>
        <taxon>Dikarya</taxon>
        <taxon>Basidiomycota</taxon>
        <taxon>Agaricomycotina</taxon>
        <taxon>Dacrymycetes</taxon>
        <taxon>Dacrymycetales</taxon>
        <taxon>Dacrymycetaceae</taxon>
        <taxon>Dacryopinax</taxon>
    </lineage>
</organism>
<dbReference type="HOGENOM" id="CLU_452008_0_0_1"/>
<dbReference type="GeneID" id="63686329"/>